<keyword evidence="4" id="KW-1185">Reference proteome</keyword>
<dbReference type="EMBL" id="JAHWGI010000083">
    <property type="protein sequence ID" value="KAK3908989.1"/>
    <property type="molecule type" value="Genomic_DNA"/>
</dbReference>
<dbReference type="InterPro" id="IPR036273">
    <property type="entry name" value="CRAL/TRIO_N_dom_sf"/>
</dbReference>
<feature type="domain" description="CRAL-TRIO" evidence="2">
    <location>
        <begin position="103"/>
        <end position="268"/>
    </location>
</feature>
<reference evidence="3" key="1">
    <citation type="submission" date="2021-07" db="EMBL/GenBank/DDBJ databases">
        <authorList>
            <person name="Catto M.A."/>
            <person name="Jacobson A."/>
            <person name="Kennedy G."/>
            <person name="Labadie P."/>
            <person name="Hunt B.G."/>
            <person name="Srinivasan R."/>
        </authorList>
    </citation>
    <scope>NUCLEOTIDE SEQUENCE</scope>
    <source>
        <strain evidence="3">PL_HMW_Pooled</strain>
        <tissue evidence="3">Head</tissue>
    </source>
</reference>
<evidence type="ECO:0000256" key="1">
    <source>
        <dbReference type="SAM" id="MobiDB-lite"/>
    </source>
</evidence>
<dbReference type="GO" id="GO:1902936">
    <property type="term" value="F:phosphatidylinositol bisphosphate binding"/>
    <property type="evidence" value="ECO:0007669"/>
    <property type="project" value="TreeGrafter"/>
</dbReference>
<dbReference type="SMART" id="SM00516">
    <property type="entry name" value="SEC14"/>
    <property type="match status" value="1"/>
</dbReference>
<reference evidence="3" key="2">
    <citation type="journal article" date="2023" name="BMC Genomics">
        <title>Pest status, molecular evolution, and epigenetic factors derived from the genome assembly of Frankliniella fusca, a thysanopteran phytovirus vector.</title>
        <authorList>
            <person name="Catto M.A."/>
            <person name="Labadie P.E."/>
            <person name="Jacobson A.L."/>
            <person name="Kennedy G.G."/>
            <person name="Srinivasan R."/>
            <person name="Hunt B.G."/>
        </authorList>
    </citation>
    <scope>NUCLEOTIDE SEQUENCE</scope>
    <source>
        <strain evidence="3">PL_HMW_Pooled</strain>
    </source>
</reference>
<dbReference type="CDD" id="cd00170">
    <property type="entry name" value="SEC14"/>
    <property type="match status" value="1"/>
</dbReference>
<protein>
    <submittedName>
        <fullName evidence="3">Alpha-tocopherol transfer protein-like</fullName>
    </submittedName>
</protein>
<sequence length="300" mass="33249">MPAAPLADWDLPVVPGLGPDEDPGEEARRLIRDGGGPREEVMQALADWVRESKLPEMRDGALVKFAHSCDYDLERAKKCVKSFHSARSQAADLFSEWDTELPNIRSILNVVRIAVMPRKTPDNYRVIVDSLQTSDTTNYVFLDVCRVTLMVLESIFLSEPTVDGIIVVHDVGNATISHFTKIGWSCWTTARKFSSYTQDALPLIRHSAHLVNCSGFIDKALRLVSHLGSKEDWEKLSVHRGDDVTGLHQRVPPECLPSDLGGSLPSLAELHGIQQNKGFALRADNSEGGTTLKICVRRVI</sequence>
<evidence type="ECO:0000313" key="3">
    <source>
        <dbReference type="EMBL" id="KAK3908989.1"/>
    </source>
</evidence>
<dbReference type="Gene3D" id="3.40.525.10">
    <property type="entry name" value="CRAL-TRIO lipid binding domain"/>
    <property type="match status" value="1"/>
</dbReference>
<dbReference type="Proteomes" id="UP001219518">
    <property type="component" value="Unassembled WGS sequence"/>
</dbReference>
<evidence type="ECO:0000259" key="2">
    <source>
        <dbReference type="PROSITE" id="PS50191"/>
    </source>
</evidence>
<name>A0AAE1L7U5_9NEOP</name>
<comment type="caution">
    <text evidence="3">The sequence shown here is derived from an EMBL/GenBank/DDBJ whole genome shotgun (WGS) entry which is preliminary data.</text>
</comment>
<dbReference type="InterPro" id="IPR001251">
    <property type="entry name" value="CRAL-TRIO_dom"/>
</dbReference>
<dbReference type="GO" id="GO:0016020">
    <property type="term" value="C:membrane"/>
    <property type="evidence" value="ECO:0007669"/>
    <property type="project" value="TreeGrafter"/>
</dbReference>
<dbReference type="Pfam" id="PF00650">
    <property type="entry name" value="CRAL_TRIO"/>
    <property type="match status" value="1"/>
</dbReference>
<feature type="region of interest" description="Disordered" evidence="1">
    <location>
        <begin position="1"/>
        <end position="25"/>
    </location>
</feature>
<dbReference type="SUPFAM" id="SSF52087">
    <property type="entry name" value="CRAL/TRIO domain"/>
    <property type="match status" value="1"/>
</dbReference>
<dbReference type="PANTHER" id="PTHR10174:SF213">
    <property type="entry name" value="CRAL-TRIO DOMAIN-CONTAINING PROTEIN"/>
    <property type="match status" value="1"/>
</dbReference>
<dbReference type="PANTHER" id="PTHR10174">
    <property type="entry name" value="ALPHA-TOCOPHEROL TRANSFER PROTEIN-RELATED"/>
    <property type="match status" value="1"/>
</dbReference>
<accession>A0AAE1L7U5</accession>
<gene>
    <name evidence="3" type="ORF">KUF71_019245</name>
</gene>
<organism evidence="3 4">
    <name type="scientific">Frankliniella fusca</name>
    <dbReference type="NCBI Taxonomy" id="407009"/>
    <lineage>
        <taxon>Eukaryota</taxon>
        <taxon>Metazoa</taxon>
        <taxon>Ecdysozoa</taxon>
        <taxon>Arthropoda</taxon>
        <taxon>Hexapoda</taxon>
        <taxon>Insecta</taxon>
        <taxon>Pterygota</taxon>
        <taxon>Neoptera</taxon>
        <taxon>Paraneoptera</taxon>
        <taxon>Thysanoptera</taxon>
        <taxon>Terebrantia</taxon>
        <taxon>Thripoidea</taxon>
        <taxon>Thripidae</taxon>
        <taxon>Frankliniella</taxon>
    </lineage>
</organism>
<dbReference type="AlphaFoldDB" id="A0AAE1L7U5"/>
<dbReference type="PRINTS" id="PR00180">
    <property type="entry name" value="CRETINALDHBP"/>
</dbReference>
<dbReference type="InterPro" id="IPR036865">
    <property type="entry name" value="CRAL-TRIO_dom_sf"/>
</dbReference>
<dbReference type="PROSITE" id="PS50191">
    <property type="entry name" value="CRAL_TRIO"/>
    <property type="match status" value="1"/>
</dbReference>
<dbReference type="SUPFAM" id="SSF46938">
    <property type="entry name" value="CRAL/TRIO N-terminal domain"/>
    <property type="match status" value="1"/>
</dbReference>
<evidence type="ECO:0000313" key="4">
    <source>
        <dbReference type="Proteomes" id="UP001219518"/>
    </source>
</evidence>
<proteinExistence type="predicted"/>